<comment type="caution">
    <text evidence="2">The sequence shown here is derived from an EMBL/GenBank/DDBJ whole genome shotgun (WGS) entry which is preliminary data.</text>
</comment>
<feature type="compositionally biased region" description="Low complexity" evidence="1">
    <location>
        <begin position="7"/>
        <end position="17"/>
    </location>
</feature>
<keyword evidence="3" id="KW-1185">Reference proteome</keyword>
<name>A0A9D4M4X5_DREPO</name>
<sequence>MVKYRNSSDGNSDYSDSVKSKQQKHRGPSEEAEENALSNVLGKVNAVLYADSYDLGDCESANTSVFVESGDARRSVTAMADSSKEPTNRDIMACMKLITDKFAIMHKCLGP</sequence>
<evidence type="ECO:0000313" key="2">
    <source>
        <dbReference type="EMBL" id="KAH3869688.1"/>
    </source>
</evidence>
<dbReference type="Proteomes" id="UP000828390">
    <property type="component" value="Unassembled WGS sequence"/>
</dbReference>
<evidence type="ECO:0000313" key="3">
    <source>
        <dbReference type="Proteomes" id="UP000828390"/>
    </source>
</evidence>
<reference evidence="2" key="1">
    <citation type="journal article" date="2019" name="bioRxiv">
        <title>The Genome of the Zebra Mussel, Dreissena polymorpha: A Resource for Invasive Species Research.</title>
        <authorList>
            <person name="McCartney M.A."/>
            <person name="Auch B."/>
            <person name="Kono T."/>
            <person name="Mallez S."/>
            <person name="Zhang Y."/>
            <person name="Obille A."/>
            <person name="Becker A."/>
            <person name="Abrahante J.E."/>
            <person name="Garbe J."/>
            <person name="Badalamenti J.P."/>
            <person name="Herman A."/>
            <person name="Mangelson H."/>
            <person name="Liachko I."/>
            <person name="Sullivan S."/>
            <person name="Sone E.D."/>
            <person name="Koren S."/>
            <person name="Silverstein K.A.T."/>
            <person name="Beckman K.B."/>
            <person name="Gohl D.M."/>
        </authorList>
    </citation>
    <scope>NUCLEOTIDE SEQUENCE</scope>
    <source>
        <strain evidence="2">Duluth1</strain>
        <tissue evidence="2">Whole animal</tissue>
    </source>
</reference>
<proteinExistence type="predicted"/>
<evidence type="ECO:0000256" key="1">
    <source>
        <dbReference type="SAM" id="MobiDB-lite"/>
    </source>
</evidence>
<organism evidence="2 3">
    <name type="scientific">Dreissena polymorpha</name>
    <name type="common">Zebra mussel</name>
    <name type="synonym">Mytilus polymorpha</name>
    <dbReference type="NCBI Taxonomy" id="45954"/>
    <lineage>
        <taxon>Eukaryota</taxon>
        <taxon>Metazoa</taxon>
        <taxon>Spiralia</taxon>
        <taxon>Lophotrochozoa</taxon>
        <taxon>Mollusca</taxon>
        <taxon>Bivalvia</taxon>
        <taxon>Autobranchia</taxon>
        <taxon>Heteroconchia</taxon>
        <taxon>Euheterodonta</taxon>
        <taxon>Imparidentia</taxon>
        <taxon>Neoheterodontei</taxon>
        <taxon>Myida</taxon>
        <taxon>Dreissenoidea</taxon>
        <taxon>Dreissenidae</taxon>
        <taxon>Dreissena</taxon>
    </lineage>
</organism>
<protein>
    <submittedName>
        <fullName evidence="2">Uncharacterized protein</fullName>
    </submittedName>
</protein>
<accession>A0A9D4M4X5</accession>
<dbReference type="AlphaFoldDB" id="A0A9D4M4X5"/>
<feature type="region of interest" description="Disordered" evidence="1">
    <location>
        <begin position="1"/>
        <end position="37"/>
    </location>
</feature>
<dbReference type="EMBL" id="JAIWYP010000002">
    <property type="protein sequence ID" value="KAH3869688.1"/>
    <property type="molecule type" value="Genomic_DNA"/>
</dbReference>
<reference evidence="2" key="2">
    <citation type="submission" date="2020-11" db="EMBL/GenBank/DDBJ databases">
        <authorList>
            <person name="McCartney M.A."/>
            <person name="Auch B."/>
            <person name="Kono T."/>
            <person name="Mallez S."/>
            <person name="Becker A."/>
            <person name="Gohl D.M."/>
            <person name="Silverstein K.A.T."/>
            <person name="Koren S."/>
            <person name="Bechman K.B."/>
            <person name="Herman A."/>
            <person name="Abrahante J.E."/>
            <person name="Garbe J."/>
        </authorList>
    </citation>
    <scope>NUCLEOTIDE SEQUENCE</scope>
    <source>
        <strain evidence="2">Duluth1</strain>
        <tissue evidence="2">Whole animal</tissue>
    </source>
</reference>
<gene>
    <name evidence="2" type="ORF">DPMN_032858</name>
</gene>